<protein>
    <submittedName>
        <fullName evidence="6">Microcin C transport system substrate-binding protein</fullName>
    </submittedName>
</protein>
<dbReference type="Gene3D" id="3.10.105.10">
    <property type="entry name" value="Dipeptide-binding Protein, Domain 3"/>
    <property type="match status" value="1"/>
</dbReference>
<dbReference type="PANTHER" id="PTHR30290">
    <property type="entry name" value="PERIPLASMIC BINDING COMPONENT OF ABC TRANSPORTER"/>
    <property type="match status" value="1"/>
</dbReference>
<dbReference type="Gene3D" id="3.40.190.10">
    <property type="entry name" value="Periplasmic binding protein-like II"/>
    <property type="match status" value="1"/>
</dbReference>
<name>A0ABU0J4Q7_9HYPH</name>
<comment type="similarity">
    <text evidence="2">Belongs to the bacterial solute-binding protein 5 family.</text>
</comment>
<dbReference type="PIRSF" id="PIRSF002741">
    <property type="entry name" value="MppA"/>
    <property type="match status" value="1"/>
</dbReference>
<evidence type="ECO:0000313" key="6">
    <source>
        <dbReference type="EMBL" id="MDQ0468167.1"/>
    </source>
</evidence>
<keyword evidence="3 4" id="KW-0732">Signal</keyword>
<dbReference type="InterPro" id="IPR039424">
    <property type="entry name" value="SBP_5"/>
</dbReference>
<comment type="subcellular location">
    <subcellularLocation>
        <location evidence="1">Periplasm</location>
    </subcellularLocation>
</comment>
<comment type="caution">
    <text evidence="6">The sequence shown here is derived from an EMBL/GenBank/DDBJ whole genome shotgun (WGS) entry which is preliminary data.</text>
</comment>
<dbReference type="CDD" id="cd08497">
    <property type="entry name" value="MbnE-like"/>
    <property type="match status" value="1"/>
</dbReference>
<organism evidence="6 7">
    <name type="scientific">Labrys wisconsinensis</name>
    <dbReference type="NCBI Taxonomy" id="425677"/>
    <lineage>
        <taxon>Bacteria</taxon>
        <taxon>Pseudomonadati</taxon>
        <taxon>Pseudomonadota</taxon>
        <taxon>Alphaproteobacteria</taxon>
        <taxon>Hyphomicrobiales</taxon>
        <taxon>Xanthobacteraceae</taxon>
        <taxon>Labrys</taxon>
    </lineage>
</organism>
<dbReference type="Pfam" id="PF00496">
    <property type="entry name" value="SBP_bac_5"/>
    <property type="match status" value="1"/>
</dbReference>
<keyword evidence="7" id="KW-1185">Reference proteome</keyword>
<feature type="chain" id="PRO_5045959914" evidence="4">
    <location>
        <begin position="39"/>
        <end position="631"/>
    </location>
</feature>
<evidence type="ECO:0000256" key="1">
    <source>
        <dbReference type="ARBA" id="ARBA00004418"/>
    </source>
</evidence>
<dbReference type="InterPro" id="IPR000914">
    <property type="entry name" value="SBP_5_dom"/>
</dbReference>
<dbReference type="EMBL" id="JAUSVX010000001">
    <property type="protein sequence ID" value="MDQ0468167.1"/>
    <property type="molecule type" value="Genomic_DNA"/>
</dbReference>
<dbReference type="Proteomes" id="UP001242480">
    <property type="component" value="Unassembled WGS sequence"/>
</dbReference>
<dbReference type="SUPFAM" id="SSF53850">
    <property type="entry name" value="Periplasmic binding protein-like II"/>
    <property type="match status" value="1"/>
</dbReference>
<evidence type="ECO:0000313" key="7">
    <source>
        <dbReference type="Proteomes" id="UP001242480"/>
    </source>
</evidence>
<evidence type="ECO:0000256" key="3">
    <source>
        <dbReference type="ARBA" id="ARBA00022729"/>
    </source>
</evidence>
<feature type="domain" description="Solute-binding protein family 5" evidence="5">
    <location>
        <begin position="122"/>
        <end position="530"/>
    </location>
</feature>
<evidence type="ECO:0000256" key="2">
    <source>
        <dbReference type="ARBA" id="ARBA00005695"/>
    </source>
</evidence>
<sequence length="631" mass="70904">MRVDRPETSKSGGWARLRGWAALALAGMALMAATAAPAQQQEWRYAVSLLGDLKYPESFQHFAYVNPDAPKGGALRLSAYGSFDSLNIVPVRGQAAGSIALIYQTLMTGSLDEPFSQYGEIADGVKFPEDRSSVTYRLNPKARWDDGQPITPDDVVWSFSVQKENNPQYGYYYRDVAKAQATGEHEVTFTFDKAGNRELPLIVGQLTVLPKHWWTATGPDGKPRDVTKPTLEKPLGSGAYRVKSFEAGRSVTYERVKDWWAADLPTEKGQNNFDEIRYDYFLDPMVIRQAFKAGTVDFQLENIAREWMTGYDIPAVKDGRIVKQEFPDHSSGRMQAYMFNLRRDKFKDERVRRAFNLAFDFEEMNRTLFFGLYTRIDSYFAGLDLASSGLPEGKELEILEAVKDKVPPSVFTTPYQNPVNGTEEARRANLRDALRLLKEAGWEVKDRKLTNVATGEVMTAEFMLDDASYERLALAYKPALERLGIVVTIRTIDSAQYKARVDNRDFDIIMLSIAQSQSPGNEQRQYWGSAAADRVGSDNVMGIKDPGVDALIDRVIFSSSREDLVAATKALDRVLLAHNYVVPQYRSPTWRTLRWDRFSGPAVLPDRPTDGGLLSVWWYDAAKAAKSGAAK</sequence>
<proteinExistence type="inferred from homology"/>
<reference evidence="6 7" key="1">
    <citation type="submission" date="2023-07" db="EMBL/GenBank/DDBJ databases">
        <title>Genomic Encyclopedia of Type Strains, Phase IV (KMG-IV): sequencing the most valuable type-strain genomes for metagenomic binning, comparative biology and taxonomic classification.</title>
        <authorList>
            <person name="Goeker M."/>
        </authorList>
    </citation>
    <scope>NUCLEOTIDE SEQUENCE [LARGE SCALE GENOMIC DNA]</scope>
    <source>
        <strain evidence="6 7">DSM 19619</strain>
    </source>
</reference>
<evidence type="ECO:0000259" key="5">
    <source>
        <dbReference type="Pfam" id="PF00496"/>
    </source>
</evidence>
<gene>
    <name evidence="6" type="ORF">QO011_001162</name>
</gene>
<dbReference type="InterPro" id="IPR030678">
    <property type="entry name" value="Peptide/Ni-bd"/>
</dbReference>
<accession>A0ABU0J4Q7</accession>
<feature type="signal peptide" evidence="4">
    <location>
        <begin position="1"/>
        <end position="38"/>
    </location>
</feature>
<dbReference type="PANTHER" id="PTHR30290:SF64">
    <property type="entry name" value="ABC TRANSPORTER PERIPLASMIC BINDING PROTEIN"/>
    <property type="match status" value="1"/>
</dbReference>
<dbReference type="RefSeq" id="WP_307268866.1">
    <property type="nucleotide sequence ID" value="NZ_JAUSVX010000001.1"/>
</dbReference>
<evidence type="ECO:0000256" key="4">
    <source>
        <dbReference type="SAM" id="SignalP"/>
    </source>
</evidence>